<accession>A0AAQ3QUJ7</accession>
<evidence type="ECO:0000256" key="2">
    <source>
        <dbReference type="SAM" id="Phobius"/>
    </source>
</evidence>
<keyword evidence="2" id="KW-0472">Membrane</keyword>
<keyword evidence="4" id="KW-1185">Reference proteome</keyword>
<keyword evidence="2" id="KW-0812">Transmembrane</keyword>
<keyword evidence="2" id="KW-1133">Transmembrane helix</keyword>
<feature type="region of interest" description="Disordered" evidence="1">
    <location>
        <begin position="34"/>
        <end position="59"/>
    </location>
</feature>
<sequence>MGIHPFYKIAGGLLILGLVLFFVFKQKSDVAELTNKAKKEEPVPADSTALKEEEKESKNDSILGSFDIVERQEKETARDRQAGNVARKKAPKSIANDKYLQDRLSHIPTLPQRMIVTGQKHPFEITVPAGWKILSWSEPVTAAVNDRTIARVETGLWNTNQHEYAKMKTQELLDRHSFMKLEGEETVEIAGRDWNHMLFRGPLTKAGEDHEISMLTYGSRRGSYAIIVEGDRTDMQDDVQDLEMFVTSFQFPPDNYEPENAAKVRIYVEGERVDLE</sequence>
<organism evidence="3 4">
    <name type="scientific">Rubellicoccus peritrichatus</name>
    <dbReference type="NCBI Taxonomy" id="3080537"/>
    <lineage>
        <taxon>Bacteria</taxon>
        <taxon>Pseudomonadati</taxon>
        <taxon>Verrucomicrobiota</taxon>
        <taxon>Opitutia</taxon>
        <taxon>Puniceicoccales</taxon>
        <taxon>Cerasicoccaceae</taxon>
        <taxon>Rubellicoccus</taxon>
    </lineage>
</organism>
<protein>
    <submittedName>
        <fullName evidence="3">Uncharacterized protein</fullName>
    </submittedName>
</protein>
<dbReference type="EMBL" id="CP136920">
    <property type="protein sequence ID" value="WOO39797.1"/>
    <property type="molecule type" value="Genomic_DNA"/>
</dbReference>
<feature type="transmembrane region" description="Helical" evidence="2">
    <location>
        <begin position="6"/>
        <end position="24"/>
    </location>
</feature>
<dbReference type="RefSeq" id="WP_317831808.1">
    <property type="nucleotide sequence ID" value="NZ_CP136920.1"/>
</dbReference>
<evidence type="ECO:0000256" key="1">
    <source>
        <dbReference type="SAM" id="MobiDB-lite"/>
    </source>
</evidence>
<evidence type="ECO:0000313" key="3">
    <source>
        <dbReference type="EMBL" id="WOO39797.1"/>
    </source>
</evidence>
<evidence type="ECO:0000313" key="4">
    <source>
        <dbReference type="Proteomes" id="UP001304300"/>
    </source>
</evidence>
<gene>
    <name evidence="3" type="ORF">RZN69_14325</name>
</gene>
<proteinExistence type="predicted"/>
<dbReference type="KEGG" id="puo:RZN69_14325"/>
<name>A0AAQ3QUJ7_9BACT</name>
<dbReference type="Proteomes" id="UP001304300">
    <property type="component" value="Chromosome"/>
</dbReference>
<feature type="compositionally biased region" description="Basic and acidic residues" evidence="1">
    <location>
        <begin position="49"/>
        <end position="59"/>
    </location>
</feature>
<dbReference type="AlphaFoldDB" id="A0AAQ3QUJ7"/>
<reference evidence="3 4" key="1">
    <citation type="submission" date="2023-10" db="EMBL/GenBank/DDBJ databases">
        <title>Rubellicoccus peritrichatus gen. nov., sp. nov., isolated from an algae of coral reef tank.</title>
        <authorList>
            <person name="Luo J."/>
        </authorList>
    </citation>
    <scope>NUCLEOTIDE SEQUENCE [LARGE SCALE GENOMIC DNA]</scope>
    <source>
        <strain evidence="3 4">CR14</strain>
    </source>
</reference>